<sequence>MRRPHPRPGPRATRALAGVIALPVSLAVLSGCWLPDVSMSTDPRAAESTASTTTPGTAAAHGSASAAATEEAAAPTAVRASGELDAGSVTHQQSAGDRTLVIDYWTTQQADEWTPASTKTIQLSAHLEGQEQTAASIAVNVTRFTAVLDDGSTRATVVDDQGQFALQPPFTYGTVLDLPATDPDAGTVTVTVQFDLLVETGRGTDAFYRQTVIDTLQLPLVLQETTQ</sequence>
<keyword evidence="2" id="KW-1185">Reference proteome</keyword>
<accession>A0A1H0KEW2</accession>
<evidence type="ECO:0000313" key="2">
    <source>
        <dbReference type="Proteomes" id="UP000199088"/>
    </source>
</evidence>
<name>A0A1H0KEW2_9ACTN</name>
<reference evidence="2" key="1">
    <citation type="submission" date="2016-10" db="EMBL/GenBank/DDBJ databases">
        <authorList>
            <person name="Varghese N."/>
            <person name="Submissions S."/>
        </authorList>
    </citation>
    <scope>NUCLEOTIDE SEQUENCE [LARGE SCALE GENOMIC DNA]</scope>
    <source>
        <strain evidence="2">DSM 45843</strain>
    </source>
</reference>
<dbReference type="Proteomes" id="UP000199088">
    <property type="component" value="Unassembled WGS sequence"/>
</dbReference>
<dbReference type="PROSITE" id="PS51257">
    <property type="entry name" value="PROKAR_LIPOPROTEIN"/>
    <property type="match status" value="1"/>
</dbReference>
<gene>
    <name evidence="1" type="ORF">SAMN05660199_02121</name>
</gene>
<evidence type="ECO:0000313" key="1">
    <source>
        <dbReference type="EMBL" id="SDO54455.1"/>
    </source>
</evidence>
<protein>
    <submittedName>
        <fullName evidence="1">Uncharacterized protein</fullName>
    </submittedName>
</protein>
<dbReference type="AlphaFoldDB" id="A0A1H0KEW2"/>
<dbReference type="EMBL" id="FNIR01000006">
    <property type="protein sequence ID" value="SDO54455.1"/>
    <property type="molecule type" value="Genomic_DNA"/>
</dbReference>
<dbReference type="STRING" id="1052260.SAMN05660199_02121"/>
<proteinExistence type="predicted"/>
<organism evidence="1 2">
    <name type="scientific">Klenkia soli</name>
    <dbReference type="NCBI Taxonomy" id="1052260"/>
    <lineage>
        <taxon>Bacteria</taxon>
        <taxon>Bacillati</taxon>
        <taxon>Actinomycetota</taxon>
        <taxon>Actinomycetes</taxon>
        <taxon>Geodermatophilales</taxon>
        <taxon>Geodermatophilaceae</taxon>
        <taxon>Klenkia</taxon>
    </lineage>
</organism>